<dbReference type="Pfam" id="PF00437">
    <property type="entry name" value="T2SSE"/>
    <property type="match status" value="1"/>
</dbReference>
<dbReference type="InterPro" id="IPR006321">
    <property type="entry name" value="PilT/PilU"/>
</dbReference>
<dbReference type="InterPro" id="IPR027417">
    <property type="entry name" value="P-loop_NTPase"/>
</dbReference>
<dbReference type="GO" id="GO:0005524">
    <property type="term" value="F:ATP binding"/>
    <property type="evidence" value="ECO:0007669"/>
    <property type="project" value="InterPro"/>
</dbReference>
<dbReference type="AlphaFoldDB" id="A0A286GWT4"/>
<dbReference type="PANTHER" id="PTHR30486:SF12">
    <property type="entry name" value="TYPE IV PILUS ATPASE PILU"/>
    <property type="match status" value="1"/>
</dbReference>
<dbReference type="Proteomes" id="UP000219621">
    <property type="component" value="Unassembled WGS sequence"/>
</dbReference>
<feature type="domain" description="Bacterial type II secretion system protein E" evidence="2">
    <location>
        <begin position="195"/>
        <end position="209"/>
    </location>
</feature>
<proteinExistence type="inferred from homology"/>
<evidence type="ECO:0000313" key="4">
    <source>
        <dbReference type="Proteomes" id="UP000219621"/>
    </source>
</evidence>
<dbReference type="CDD" id="cd01131">
    <property type="entry name" value="PilT"/>
    <property type="match status" value="1"/>
</dbReference>
<protein>
    <submittedName>
        <fullName evidence="3">Twitching motility protein PilU</fullName>
    </submittedName>
</protein>
<dbReference type="Gene3D" id="3.40.50.300">
    <property type="entry name" value="P-loop containing nucleotide triphosphate hydrolases"/>
    <property type="match status" value="1"/>
</dbReference>
<name>A0A286GWT4_9PROT</name>
<keyword evidence="4" id="KW-1185">Reference proteome</keyword>
<dbReference type="SMART" id="SM00382">
    <property type="entry name" value="AAA"/>
    <property type="match status" value="1"/>
</dbReference>
<comment type="similarity">
    <text evidence="1">Belongs to the GSP E family.</text>
</comment>
<dbReference type="Gene3D" id="3.30.450.90">
    <property type="match status" value="1"/>
</dbReference>
<reference evidence="4" key="1">
    <citation type="submission" date="2017-09" db="EMBL/GenBank/DDBJ databases">
        <authorList>
            <person name="Varghese N."/>
            <person name="Submissions S."/>
        </authorList>
    </citation>
    <scope>NUCLEOTIDE SEQUENCE [LARGE SCALE GENOMIC DNA]</scope>
    <source>
        <strain evidence="4">USBA 140</strain>
    </source>
</reference>
<dbReference type="SUPFAM" id="SSF52540">
    <property type="entry name" value="P-loop containing nucleoside triphosphate hydrolases"/>
    <property type="match status" value="1"/>
</dbReference>
<dbReference type="PROSITE" id="PS00662">
    <property type="entry name" value="T2SP_E"/>
    <property type="match status" value="1"/>
</dbReference>
<dbReference type="OrthoDB" id="9804785at2"/>
<dbReference type="RefSeq" id="WP_097281022.1">
    <property type="nucleotide sequence ID" value="NZ_OCNJ01000011.1"/>
</dbReference>
<evidence type="ECO:0000256" key="1">
    <source>
        <dbReference type="ARBA" id="ARBA00006611"/>
    </source>
</evidence>
<dbReference type="PANTHER" id="PTHR30486">
    <property type="entry name" value="TWITCHING MOTILITY PROTEIN PILT"/>
    <property type="match status" value="1"/>
</dbReference>
<evidence type="ECO:0000259" key="2">
    <source>
        <dbReference type="PROSITE" id="PS00662"/>
    </source>
</evidence>
<dbReference type="InterPro" id="IPR003593">
    <property type="entry name" value="AAA+_ATPase"/>
</dbReference>
<dbReference type="InterPro" id="IPR001482">
    <property type="entry name" value="T2SS/T4SS_dom"/>
</dbReference>
<dbReference type="EMBL" id="OCNJ01000011">
    <property type="protein sequence ID" value="SOE00007.1"/>
    <property type="molecule type" value="Genomic_DNA"/>
</dbReference>
<dbReference type="NCBIfam" id="TIGR01420">
    <property type="entry name" value="pilT_fam"/>
    <property type="match status" value="1"/>
</dbReference>
<dbReference type="InterPro" id="IPR050921">
    <property type="entry name" value="T4SS_GSP_E_ATPase"/>
</dbReference>
<evidence type="ECO:0000313" key="3">
    <source>
        <dbReference type="EMBL" id="SOE00007.1"/>
    </source>
</evidence>
<gene>
    <name evidence="3" type="ORF">SAMN05421508_11135</name>
</gene>
<dbReference type="GO" id="GO:0016887">
    <property type="term" value="F:ATP hydrolysis activity"/>
    <property type="evidence" value="ECO:0007669"/>
    <property type="project" value="InterPro"/>
</dbReference>
<sequence>MMLDYLHAWLTDLSGPDGSDLYITVGAPPILRGSGFKPLIDQPLQLGHVQGILNELLTDAQRAAFEAECEFNMAYMIEGTGRFRINIFRQRGLPGLVIRKITTEIPTLQQLNLPDQLYALANEKRGLVIMVGGTGSGKSTTLAAMIGQRNHSAPGHIITIEDPVEYVHEHGQCIVTQREVGSDTHTFESALKNALRQKPDLILLGEIRDHVTMEYAINIAETGHLCLATLHANNANQALDRILSFFPQDMHNQVLLNLSLNLKALLSQRLVRTVDGKRRAALEILLNQGLVKDLIRKGEVKDIKKVMADNAANGMLTFDQSLLALFKDGVIDEETAMAEADNATDLKLAMREARMGDGAGLGSVDTSRLTL</sequence>
<accession>A0A286GWT4</accession>
<organism evidence="3 4">
    <name type="scientific">Caenispirillum bisanense</name>
    <dbReference type="NCBI Taxonomy" id="414052"/>
    <lineage>
        <taxon>Bacteria</taxon>
        <taxon>Pseudomonadati</taxon>
        <taxon>Pseudomonadota</taxon>
        <taxon>Alphaproteobacteria</taxon>
        <taxon>Rhodospirillales</taxon>
        <taxon>Novispirillaceae</taxon>
        <taxon>Caenispirillum</taxon>
    </lineage>
</organism>